<dbReference type="OrthoDB" id="330753at2759"/>
<protein>
    <submittedName>
        <fullName evidence="3">Transmembrane protein</fullName>
    </submittedName>
</protein>
<feature type="transmembrane region" description="Helical" evidence="2">
    <location>
        <begin position="732"/>
        <end position="754"/>
    </location>
</feature>
<accession>A0A2C6KB68</accession>
<name>A0A2C6KB68_9APIC</name>
<dbReference type="VEuPathDB" id="ToxoDB:CSUI_008091"/>
<proteinExistence type="predicted"/>
<feature type="compositionally biased region" description="Low complexity" evidence="1">
    <location>
        <begin position="155"/>
        <end position="181"/>
    </location>
</feature>
<feature type="compositionally biased region" description="Polar residues" evidence="1">
    <location>
        <begin position="1049"/>
        <end position="1058"/>
    </location>
</feature>
<keyword evidence="2" id="KW-1133">Transmembrane helix</keyword>
<evidence type="ECO:0000313" key="3">
    <source>
        <dbReference type="EMBL" id="PHJ18080.1"/>
    </source>
</evidence>
<evidence type="ECO:0000256" key="1">
    <source>
        <dbReference type="SAM" id="MobiDB-lite"/>
    </source>
</evidence>
<feature type="compositionally biased region" description="Low complexity" evidence="1">
    <location>
        <begin position="621"/>
        <end position="630"/>
    </location>
</feature>
<dbReference type="PANTHER" id="PTHR21597:SF0">
    <property type="entry name" value="THO COMPLEX SUBUNIT 2"/>
    <property type="match status" value="1"/>
</dbReference>
<feature type="compositionally biased region" description="Low complexity" evidence="1">
    <location>
        <begin position="585"/>
        <end position="610"/>
    </location>
</feature>
<feature type="compositionally biased region" description="Basic and acidic residues" evidence="1">
    <location>
        <begin position="645"/>
        <end position="702"/>
    </location>
</feature>
<reference evidence="3 4" key="1">
    <citation type="journal article" date="2017" name="Int. J. Parasitol.">
        <title>The genome of the protozoan parasite Cystoisospora suis and a reverse vaccinology approach to identify vaccine candidates.</title>
        <authorList>
            <person name="Palmieri N."/>
            <person name="Shrestha A."/>
            <person name="Ruttkowski B."/>
            <person name="Beck T."/>
            <person name="Vogl C."/>
            <person name="Tomley F."/>
            <person name="Blake D.P."/>
            <person name="Joachim A."/>
        </authorList>
    </citation>
    <scope>NUCLEOTIDE SEQUENCE [LARGE SCALE GENOMIC DNA]</scope>
    <source>
        <strain evidence="3 4">Wien I</strain>
    </source>
</reference>
<feature type="compositionally biased region" description="Basic and acidic residues" evidence="1">
    <location>
        <begin position="76"/>
        <end position="85"/>
    </location>
</feature>
<feature type="compositionally biased region" description="Polar residues" evidence="1">
    <location>
        <begin position="901"/>
        <end position="911"/>
    </location>
</feature>
<dbReference type="GO" id="GO:0006406">
    <property type="term" value="P:mRNA export from nucleus"/>
    <property type="evidence" value="ECO:0007669"/>
    <property type="project" value="InterPro"/>
</dbReference>
<feature type="region of interest" description="Disordered" evidence="1">
    <location>
        <begin position="105"/>
        <end position="183"/>
    </location>
</feature>
<feature type="compositionally biased region" description="Basic and acidic residues" evidence="1">
    <location>
        <begin position="950"/>
        <end position="973"/>
    </location>
</feature>
<feature type="transmembrane region" description="Helical" evidence="2">
    <location>
        <begin position="761"/>
        <end position="784"/>
    </location>
</feature>
<feature type="compositionally biased region" description="Basic and acidic residues" evidence="1">
    <location>
        <begin position="1019"/>
        <end position="1044"/>
    </location>
</feature>
<dbReference type="AlphaFoldDB" id="A0A2C6KB68"/>
<feature type="compositionally biased region" description="Basic and acidic residues" evidence="1">
    <location>
        <begin position="37"/>
        <end position="51"/>
    </location>
</feature>
<feature type="compositionally biased region" description="Basic and acidic residues" evidence="1">
    <location>
        <begin position="536"/>
        <end position="573"/>
    </location>
</feature>
<organism evidence="3 4">
    <name type="scientific">Cystoisospora suis</name>
    <dbReference type="NCBI Taxonomy" id="483139"/>
    <lineage>
        <taxon>Eukaryota</taxon>
        <taxon>Sar</taxon>
        <taxon>Alveolata</taxon>
        <taxon>Apicomplexa</taxon>
        <taxon>Conoidasida</taxon>
        <taxon>Coccidia</taxon>
        <taxon>Eucoccidiorida</taxon>
        <taxon>Eimeriorina</taxon>
        <taxon>Sarcocystidae</taxon>
        <taxon>Cystoisospora</taxon>
    </lineage>
</organism>
<dbReference type="RefSeq" id="XP_067919790.1">
    <property type="nucleotide sequence ID" value="XM_068068230.1"/>
</dbReference>
<keyword evidence="4" id="KW-1185">Reference proteome</keyword>
<dbReference type="GeneID" id="94431441"/>
<feature type="transmembrane region" description="Helical" evidence="2">
    <location>
        <begin position="199"/>
        <end position="222"/>
    </location>
</feature>
<feature type="compositionally biased region" description="Basic and acidic residues" evidence="1">
    <location>
        <begin position="429"/>
        <end position="462"/>
    </location>
</feature>
<feature type="compositionally biased region" description="Basic and acidic residues" evidence="1">
    <location>
        <begin position="864"/>
        <end position="874"/>
    </location>
</feature>
<evidence type="ECO:0000313" key="4">
    <source>
        <dbReference type="Proteomes" id="UP000221165"/>
    </source>
</evidence>
<feature type="transmembrane region" description="Helical" evidence="2">
    <location>
        <begin position="263"/>
        <end position="280"/>
    </location>
</feature>
<comment type="caution">
    <text evidence="3">The sequence shown here is derived from an EMBL/GenBank/DDBJ whole genome shotgun (WGS) entry which is preliminary data.</text>
</comment>
<feature type="compositionally biased region" description="Basic and acidic residues" evidence="1">
    <location>
        <begin position="1059"/>
        <end position="1113"/>
    </location>
</feature>
<evidence type="ECO:0000256" key="2">
    <source>
        <dbReference type="SAM" id="Phobius"/>
    </source>
</evidence>
<keyword evidence="2 3" id="KW-0812">Transmembrane</keyword>
<dbReference type="GO" id="GO:0003729">
    <property type="term" value="F:mRNA binding"/>
    <property type="evidence" value="ECO:0007669"/>
    <property type="project" value="TreeGrafter"/>
</dbReference>
<feature type="compositionally biased region" description="Acidic residues" evidence="1">
    <location>
        <begin position="1009"/>
        <end position="1018"/>
    </location>
</feature>
<feature type="region of interest" description="Disordered" evidence="1">
    <location>
        <begin position="409"/>
        <end position="502"/>
    </location>
</feature>
<dbReference type="PANTHER" id="PTHR21597">
    <property type="entry name" value="THO2 PROTEIN"/>
    <property type="match status" value="1"/>
</dbReference>
<feature type="region of interest" description="Disordered" evidence="1">
    <location>
        <begin position="18"/>
        <end position="87"/>
    </location>
</feature>
<feature type="region of interest" description="Disordered" evidence="1">
    <location>
        <begin position="1153"/>
        <end position="1185"/>
    </location>
</feature>
<feature type="compositionally biased region" description="Basic and acidic residues" evidence="1">
    <location>
        <begin position="816"/>
        <end position="827"/>
    </location>
</feature>
<gene>
    <name evidence="3" type="ORF">CSUI_008091</name>
</gene>
<feature type="compositionally biased region" description="Polar residues" evidence="1">
    <location>
        <begin position="975"/>
        <end position="991"/>
    </location>
</feature>
<feature type="region of interest" description="Disordered" evidence="1">
    <location>
        <begin position="521"/>
        <end position="708"/>
    </location>
</feature>
<dbReference type="EMBL" id="MIGC01004432">
    <property type="protein sequence ID" value="PHJ18080.1"/>
    <property type="molecule type" value="Genomic_DNA"/>
</dbReference>
<feature type="region of interest" description="Disordered" evidence="1">
    <location>
        <begin position="816"/>
        <end position="1137"/>
    </location>
</feature>
<dbReference type="GO" id="GO:0006397">
    <property type="term" value="P:mRNA processing"/>
    <property type="evidence" value="ECO:0007669"/>
    <property type="project" value="InterPro"/>
</dbReference>
<keyword evidence="2" id="KW-0472">Membrane</keyword>
<dbReference type="InterPro" id="IPR040007">
    <property type="entry name" value="Tho2"/>
</dbReference>
<feature type="compositionally biased region" description="Low complexity" evidence="1">
    <location>
        <begin position="63"/>
        <end position="75"/>
    </location>
</feature>
<dbReference type="Proteomes" id="UP000221165">
    <property type="component" value="Unassembled WGS sequence"/>
</dbReference>
<dbReference type="GO" id="GO:0000445">
    <property type="term" value="C:THO complex part of transcription export complex"/>
    <property type="evidence" value="ECO:0007669"/>
    <property type="project" value="TreeGrafter"/>
</dbReference>
<feature type="compositionally biased region" description="Basic and acidic residues" evidence="1">
    <location>
        <begin position="492"/>
        <end position="502"/>
    </location>
</feature>
<sequence>MEELKGLSCFGGTNVVWRRHPRIPPDDGKCKKHHSRRTEYKTNEGRRRSDLRSPQTHRRRFLSSRFSSFTSSFSSGRKEAREQENGRSALASLEAVVVVAGKKEEKDFDQRRDDEDEEEEEFDRHGVFSSSSLQVYHPPPTTTSSSSSCDRRAKLSSSSSSTSFSSSASRHLPLPSSSSSSDGVLPPCFWLAPSRRRPLYFFVSRFVFLVVYFLTADILMNIGSVTSDYLYFKDPQPKLHDRFHDWILKGKPIPGVSSTIPDILAVSLLCITGLRHVFFVRVPLNLLILYRFMFLLSSLYIIRGIAIFLTTMPTPVFDCKKIEVETVGDFIRHVLQASFFQLSLCTDMIVSGHTSSLCLCIATWLYYANCNPPEREGGEEGGDIIPFYFFMEKLREGCGSLVNKAPWKQRERRRRRKEEEQGGGEQQEEERKMIGEQERESLKKDERDGRDERKRREEKEGKDEEEEKEENERMIKIGEGGCVGEREEEEEPCKKDEREKEEKFDNALLLHTSKVLYSGSVFAGSTREEEEDDNEEKGYTEEVEEEREKGEKIRKKEIAAETKNEEEEGQIHARKDKSHSPFNRPTNSTTTTITLPTSPSSHMHSSSPCHRVFLHEERHLASSPLLSLSSMKESHTPAQASLCKKTKEEDGEHEEETKSKKEKISSGKQEARMDKKKDEEDDARHEDRHSDKEREREMHAGERSSTGRSLLKKRRFSCLDVFSRCHRAIRTWNLLGLYCILHGVVSIVFIDLTFIHYTVDICFGILVVFALFTSYHMMLSLIWVEKNRLSILGGGGRRRRRRDRCVVCRREEEEDERGRRKRSEERRARRRRRKEEGGGLRMITIQGGGEKSVDGVVSKSGVANEEKEEKEGGVKKSLLHIKKPKNEGDGEDAEEDKSKRGSNSTSPSLETKATKKKDLRTPRFSLQEGDNLSIRIVPVGSSADDEEEEERRGRGQRKSEEKKNEEEREKRDYQWLTTEGQTGASSPTSSLECHKDPTSTRQSSPASFEQEEEDECVENGDKKKQTLQDEEEKNERVKAREKGAPGEQGESNSLSASSRETEKKKSRVETRHPLDPQKEEEERRESRIESGDLRRRRRSEGEENQRHGTENNTRRKRRKEQGGRCMHSEEEEEERVSSSSCWKCCSLPPRHRQYPYGTASSSSSDNGEEEEEEGRRRSSSSSSRKKISYYRDASSCRGLVSYSSSSSCKRHMNLLESLKGEEFSDPYSHSATAVLNFPLIHWFAVVIRIFEGLE</sequence>
<feature type="transmembrane region" description="Helical" evidence="2">
    <location>
        <begin position="292"/>
        <end position="312"/>
    </location>
</feature>